<organism evidence="1 2">
    <name type="scientific">Planoprotostelium fungivorum</name>
    <dbReference type="NCBI Taxonomy" id="1890364"/>
    <lineage>
        <taxon>Eukaryota</taxon>
        <taxon>Amoebozoa</taxon>
        <taxon>Evosea</taxon>
        <taxon>Variosea</taxon>
        <taxon>Cavosteliida</taxon>
        <taxon>Cavosteliaceae</taxon>
        <taxon>Planoprotostelium</taxon>
    </lineage>
</organism>
<dbReference type="AlphaFoldDB" id="A0A2P6MSI2"/>
<dbReference type="InParanoid" id="A0A2P6MSI2"/>
<dbReference type="EMBL" id="MDYQ01000448">
    <property type="protein sequence ID" value="PRP74658.1"/>
    <property type="molecule type" value="Genomic_DNA"/>
</dbReference>
<evidence type="ECO:0000313" key="1">
    <source>
        <dbReference type="EMBL" id="PRP74658.1"/>
    </source>
</evidence>
<keyword evidence="2" id="KW-1185">Reference proteome</keyword>
<gene>
    <name evidence="1" type="ORF">PROFUN_03580</name>
</gene>
<sequence length="123" mass="13855">MNVLRLLCDAEYYHDMEWKKSHVFFYHHKPATFTGDYCTMPGKKFGSPFGHRRSQCILLWAMPESLTGSTKPTEGRIAQPMVALINSTLADGLHQLYGDTTFENPMVSINGHFGCTSSAHSRV</sequence>
<comment type="caution">
    <text evidence="1">The sequence shown here is derived from an EMBL/GenBank/DDBJ whole genome shotgun (WGS) entry which is preliminary data.</text>
</comment>
<name>A0A2P6MSI2_9EUKA</name>
<evidence type="ECO:0000313" key="2">
    <source>
        <dbReference type="Proteomes" id="UP000241769"/>
    </source>
</evidence>
<accession>A0A2P6MSI2</accession>
<dbReference type="Proteomes" id="UP000241769">
    <property type="component" value="Unassembled WGS sequence"/>
</dbReference>
<reference evidence="1 2" key="1">
    <citation type="journal article" date="2018" name="Genome Biol. Evol.">
        <title>Multiple Roots of Fruiting Body Formation in Amoebozoa.</title>
        <authorList>
            <person name="Hillmann F."/>
            <person name="Forbes G."/>
            <person name="Novohradska S."/>
            <person name="Ferling I."/>
            <person name="Riege K."/>
            <person name="Groth M."/>
            <person name="Westermann M."/>
            <person name="Marz M."/>
            <person name="Spaller T."/>
            <person name="Winckler T."/>
            <person name="Schaap P."/>
            <person name="Glockner G."/>
        </authorList>
    </citation>
    <scope>NUCLEOTIDE SEQUENCE [LARGE SCALE GENOMIC DNA]</scope>
    <source>
        <strain evidence="1 2">Jena</strain>
    </source>
</reference>
<protein>
    <submittedName>
        <fullName evidence="1">Uncharacterized protein</fullName>
    </submittedName>
</protein>
<proteinExistence type="predicted"/>